<reference evidence="1 2" key="1">
    <citation type="submission" date="2016-10" db="EMBL/GenBank/DDBJ databases">
        <title>Draft Genome sequence of Roseomonas sp. strain M3.</title>
        <authorList>
            <person name="Subhash Y."/>
            <person name="Lee S."/>
        </authorList>
    </citation>
    <scope>NUCLEOTIDE SEQUENCE [LARGE SCALE GENOMIC DNA]</scope>
    <source>
        <strain evidence="1 2">M3</strain>
    </source>
</reference>
<organism evidence="1 2">
    <name type="scientific">Teichococcus deserti</name>
    <dbReference type="NCBI Taxonomy" id="1817963"/>
    <lineage>
        <taxon>Bacteria</taxon>
        <taxon>Pseudomonadati</taxon>
        <taxon>Pseudomonadota</taxon>
        <taxon>Alphaproteobacteria</taxon>
        <taxon>Acetobacterales</taxon>
        <taxon>Roseomonadaceae</taxon>
        <taxon>Roseomonas</taxon>
    </lineage>
</organism>
<proteinExistence type="predicted"/>
<dbReference type="RefSeq" id="WP_076959767.1">
    <property type="nucleotide sequence ID" value="NZ_MLCO01000282.1"/>
</dbReference>
<dbReference type="EMBL" id="MLCO01000282">
    <property type="protein sequence ID" value="ONG47343.1"/>
    <property type="molecule type" value="Genomic_DNA"/>
</dbReference>
<name>A0A1V2GVX8_9PROT</name>
<keyword evidence="2" id="KW-1185">Reference proteome</keyword>
<accession>A0A1V2GVX8</accession>
<dbReference type="AlphaFoldDB" id="A0A1V2GVX8"/>
<protein>
    <submittedName>
        <fullName evidence="1">Uncharacterized protein</fullName>
    </submittedName>
</protein>
<evidence type="ECO:0000313" key="2">
    <source>
        <dbReference type="Proteomes" id="UP000188879"/>
    </source>
</evidence>
<sequence>MKYDIISGWYCDTEPKSYRVFGDDYVRSVGCFYLWEWCVRTFTSPDQIYILESGSPLLPSLPQGTNINWVKLSQNFGHAVGCQHHHSGWSRALLSGLMYAYCNGSDHAVLVEQGSLFYGQNIIEQQIARYPDAGIIAPSGKGTPQPLQTGILIFRTAIVPDFIQRYTSLAEPDATLSPEKKVARVGAELGLTISDLRFGRSRPLDFSHEHFFLRHATREQLEAFVSHLGLAEVPEAPLLQR</sequence>
<comment type="caution">
    <text evidence="1">The sequence shown here is derived from an EMBL/GenBank/DDBJ whole genome shotgun (WGS) entry which is preliminary data.</text>
</comment>
<evidence type="ECO:0000313" key="1">
    <source>
        <dbReference type="EMBL" id="ONG47343.1"/>
    </source>
</evidence>
<dbReference type="Proteomes" id="UP000188879">
    <property type="component" value="Unassembled WGS sequence"/>
</dbReference>
<gene>
    <name evidence="1" type="ORF">BKE38_23755</name>
</gene>
<dbReference type="OrthoDB" id="8341765at2"/>